<evidence type="ECO:0000313" key="2">
    <source>
        <dbReference type="Proteomes" id="UP000886501"/>
    </source>
</evidence>
<sequence>MSGPLVFSAWMFFSRSADISRRRLSLRHTKLLFRFAFASALESFQSFGSWPTRPTNQTVESSGLNWGIDAAPPYLSVIMISCPAVLPPRKPIRKVPPFISTRAAPPGSDGSSSGERSLDVLDGSLIYQFGGRPLPTRSPSSSRSHYESPLLQMIIRYPLGTERALESGYLFTDLRH</sequence>
<proteinExistence type="predicted"/>
<dbReference type="Proteomes" id="UP000886501">
    <property type="component" value="Unassembled WGS sequence"/>
</dbReference>
<name>A0ACB6ZY47_THEGA</name>
<gene>
    <name evidence="1" type="ORF">BDM02DRAFT_3106777</name>
</gene>
<organism evidence="1 2">
    <name type="scientific">Thelephora ganbajun</name>
    <name type="common">Ganba fungus</name>
    <dbReference type="NCBI Taxonomy" id="370292"/>
    <lineage>
        <taxon>Eukaryota</taxon>
        <taxon>Fungi</taxon>
        <taxon>Dikarya</taxon>
        <taxon>Basidiomycota</taxon>
        <taxon>Agaricomycotina</taxon>
        <taxon>Agaricomycetes</taxon>
        <taxon>Thelephorales</taxon>
        <taxon>Thelephoraceae</taxon>
        <taxon>Thelephora</taxon>
    </lineage>
</organism>
<dbReference type="EMBL" id="MU117961">
    <property type="protein sequence ID" value="KAF9654403.1"/>
    <property type="molecule type" value="Genomic_DNA"/>
</dbReference>
<accession>A0ACB6ZY47</accession>
<comment type="caution">
    <text evidence="1">The sequence shown here is derived from an EMBL/GenBank/DDBJ whole genome shotgun (WGS) entry which is preliminary data.</text>
</comment>
<protein>
    <submittedName>
        <fullName evidence="1">Uncharacterized protein</fullName>
    </submittedName>
</protein>
<reference evidence="1" key="1">
    <citation type="submission" date="2019-10" db="EMBL/GenBank/DDBJ databases">
        <authorList>
            <consortium name="DOE Joint Genome Institute"/>
            <person name="Kuo A."/>
            <person name="Miyauchi S."/>
            <person name="Kiss E."/>
            <person name="Drula E."/>
            <person name="Kohler A."/>
            <person name="Sanchez-Garcia M."/>
            <person name="Andreopoulos B."/>
            <person name="Barry K.W."/>
            <person name="Bonito G."/>
            <person name="Buee M."/>
            <person name="Carver A."/>
            <person name="Chen C."/>
            <person name="Cichocki N."/>
            <person name="Clum A."/>
            <person name="Culley D."/>
            <person name="Crous P.W."/>
            <person name="Fauchery L."/>
            <person name="Girlanda M."/>
            <person name="Hayes R."/>
            <person name="Keri Z."/>
            <person name="Labutti K."/>
            <person name="Lipzen A."/>
            <person name="Lombard V."/>
            <person name="Magnuson J."/>
            <person name="Maillard F."/>
            <person name="Morin E."/>
            <person name="Murat C."/>
            <person name="Nolan M."/>
            <person name="Ohm R."/>
            <person name="Pangilinan J."/>
            <person name="Pereira M."/>
            <person name="Perotto S."/>
            <person name="Peter M."/>
            <person name="Riley R."/>
            <person name="Sitrit Y."/>
            <person name="Stielow B."/>
            <person name="Szollosi G."/>
            <person name="Zifcakova L."/>
            <person name="Stursova M."/>
            <person name="Spatafora J.W."/>
            <person name="Tedersoo L."/>
            <person name="Vaario L.-M."/>
            <person name="Yamada A."/>
            <person name="Yan M."/>
            <person name="Wang P."/>
            <person name="Xu J."/>
            <person name="Bruns T."/>
            <person name="Baldrian P."/>
            <person name="Vilgalys R."/>
            <person name="Henrissat B."/>
            <person name="Grigoriev I.V."/>
            <person name="Hibbett D."/>
            <person name="Nagy L.G."/>
            <person name="Martin F.M."/>
        </authorList>
    </citation>
    <scope>NUCLEOTIDE SEQUENCE</scope>
    <source>
        <strain evidence="1">P2</strain>
    </source>
</reference>
<evidence type="ECO:0000313" key="1">
    <source>
        <dbReference type="EMBL" id="KAF9654403.1"/>
    </source>
</evidence>
<reference evidence="1" key="2">
    <citation type="journal article" date="2020" name="Nat. Commun.">
        <title>Large-scale genome sequencing of mycorrhizal fungi provides insights into the early evolution of symbiotic traits.</title>
        <authorList>
            <person name="Miyauchi S."/>
            <person name="Kiss E."/>
            <person name="Kuo A."/>
            <person name="Drula E."/>
            <person name="Kohler A."/>
            <person name="Sanchez-Garcia M."/>
            <person name="Morin E."/>
            <person name="Andreopoulos B."/>
            <person name="Barry K.W."/>
            <person name="Bonito G."/>
            <person name="Buee M."/>
            <person name="Carver A."/>
            <person name="Chen C."/>
            <person name="Cichocki N."/>
            <person name="Clum A."/>
            <person name="Culley D."/>
            <person name="Crous P.W."/>
            <person name="Fauchery L."/>
            <person name="Girlanda M."/>
            <person name="Hayes R.D."/>
            <person name="Keri Z."/>
            <person name="LaButti K."/>
            <person name="Lipzen A."/>
            <person name="Lombard V."/>
            <person name="Magnuson J."/>
            <person name="Maillard F."/>
            <person name="Murat C."/>
            <person name="Nolan M."/>
            <person name="Ohm R.A."/>
            <person name="Pangilinan J."/>
            <person name="Pereira M.F."/>
            <person name="Perotto S."/>
            <person name="Peter M."/>
            <person name="Pfister S."/>
            <person name="Riley R."/>
            <person name="Sitrit Y."/>
            <person name="Stielow J.B."/>
            <person name="Szollosi G."/>
            <person name="Zifcakova L."/>
            <person name="Stursova M."/>
            <person name="Spatafora J.W."/>
            <person name="Tedersoo L."/>
            <person name="Vaario L.M."/>
            <person name="Yamada A."/>
            <person name="Yan M."/>
            <person name="Wang P."/>
            <person name="Xu J."/>
            <person name="Bruns T."/>
            <person name="Baldrian P."/>
            <person name="Vilgalys R."/>
            <person name="Dunand C."/>
            <person name="Henrissat B."/>
            <person name="Grigoriev I.V."/>
            <person name="Hibbett D."/>
            <person name="Nagy L.G."/>
            <person name="Martin F.M."/>
        </authorList>
    </citation>
    <scope>NUCLEOTIDE SEQUENCE</scope>
    <source>
        <strain evidence="1">P2</strain>
    </source>
</reference>
<keyword evidence="2" id="KW-1185">Reference proteome</keyword>